<dbReference type="STRING" id="40149.A0A0E0CG90"/>
<feature type="compositionally biased region" description="Basic and acidic residues" evidence="1">
    <location>
        <begin position="19"/>
        <end position="28"/>
    </location>
</feature>
<dbReference type="InterPro" id="IPR056514">
    <property type="entry name" value="ARM_LIN_2nd"/>
</dbReference>
<reference evidence="5" key="1">
    <citation type="submission" date="2015-04" db="UniProtKB">
        <authorList>
            <consortium name="EnsemblPlants"/>
        </authorList>
    </citation>
    <scope>IDENTIFICATION</scope>
</reference>
<dbReference type="InterPro" id="IPR055566">
    <property type="entry name" value="ARM_LIN"/>
</dbReference>
<dbReference type="InterPro" id="IPR056512">
    <property type="entry name" value="LIN_N"/>
</dbReference>
<keyword evidence="6" id="KW-1185">Reference proteome</keyword>
<dbReference type="Gene3D" id="1.25.10.10">
    <property type="entry name" value="Leucine-rich Repeat Variant"/>
    <property type="match status" value="2"/>
</dbReference>
<dbReference type="Pfam" id="PF23628">
    <property type="entry name" value="ARM_LIN_C"/>
    <property type="match status" value="1"/>
</dbReference>
<dbReference type="InterPro" id="IPR016024">
    <property type="entry name" value="ARM-type_fold"/>
</dbReference>
<dbReference type="SUPFAM" id="SSF48371">
    <property type="entry name" value="ARM repeat"/>
    <property type="match status" value="1"/>
</dbReference>
<feature type="domain" description="Putative E3 ubiquitin-protein ligase LIN ARM repeats" evidence="4">
    <location>
        <begin position="521"/>
        <end position="683"/>
    </location>
</feature>
<sequence>MTTTSPPPMPPPSSSSLRDLLEKERCESHALAAAPRRPRSGRHASPPLQRVAPEEEDDGEGGGGAEAVGAVVAMLSGYVGRFVKDEGFRRGLREKCAACLAPAASRRGAGHAVLANLELGIESIERLAADAASAQAQQRDAKIRSLRNSIRLLSVVASLHAPPPPRHAAPAPAAAEAHTCGVPNSHLSACAQLYLSVVYKMERNDHVSARHLLQVFVDAPYLARKNLLPDLWDHVFLPHLLHLKVWFTAEADLAADDRSRRMKTLQRLYNDHLNSGTAQFAIYYKEWLKSGGAEAPPPPSVPLPSMPGDFDAWDKHSSSLRRSSINRGLWVKEIAISFFLFSFLNESLLCDFVSRLSEFCRYNAVFGTAMEQEDVKDAKLDDDEMSQLVLETDVELEDNPGCLKMGRIAHCGDKKIFVCISSYLSARRLGLIRYLAASKLNTVSFVPHLIYSCQRRQSNMGLQEKHSVIRKEPETAPTPRKSYSLRLFSCRGDLTRNVINHPKIPKKEAVSVEKELECSELTINLERAVSMVSSSDSLTQCEYAVQEVARACSNLREDPNLGTWLSCPSFIQGLLEVTFTSKDDLVLECAILIIGELILSNEVNRQIVLNADPQLEVFLRLLRSKELFLKAAIVLYLMKPKAKQMLSLDWIPLVLQILECGDEVQFLSSVKCAPKVAALYFLDQLLMGFDVDRNVENAKQMIALGGLDLLMNRIDGSDSRESKKCISLLTSCIQADGSCRHYLVDNLKKEPIVQLLVGNQKKASSAALNLLSELVCLNRTTQILEFLKELKNGGCLNTMHILLVYLQQAPIAQHPLAAVMLLQLDLLGDSSQYSVYREEAIDAMVAALEHGSHSRKLQEQCARALLLLAGRFSSSGEPIAEAWLLKRAGLDDSLSESFRRTEIFKDKSARVEEEKIVEERLKKLALMLLNSGNKKFLTALSNCISDGIPSLARACLITVTWMSSSLSPLHGCNTFQPLACSILATKLVDSLSYDRALEERVLASLSLLNLVRHPECLEKLYPLKKDTVESLQDLAEVTWTAKELLFACCR</sequence>
<reference evidence="5" key="2">
    <citation type="submission" date="2018-05" db="EMBL/GenBank/DDBJ databases">
        <title>OmerRS3 (Oryza meridionalis Reference Sequence Version 3).</title>
        <authorList>
            <person name="Zhang J."/>
            <person name="Kudrna D."/>
            <person name="Lee S."/>
            <person name="Talag J."/>
            <person name="Welchert J."/>
            <person name="Wing R.A."/>
        </authorList>
    </citation>
    <scope>NUCLEOTIDE SEQUENCE [LARGE SCALE GENOMIC DNA]</scope>
    <source>
        <strain evidence="5">cv. OR44</strain>
    </source>
</reference>
<feature type="domain" description="Putative E3 ubiquitin-protein ligase LIN ARM-like" evidence="3">
    <location>
        <begin position="684"/>
        <end position="1045"/>
    </location>
</feature>
<dbReference type="EnsemblPlants" id="OMERI02G06040.1">
    <property type="protein sequence ID" value="OMERI02G06040.1"/>
    <property type="gene ID" value="OMERI02G06040"/>
</dbReference>
<organism evidence="5">
    <name type="scientific">Oryza meridionalis</name>
    <dbReference type="NCBI Taxonomy" id="40149"/>
    <lineage>
        <taxon>Eukaryota</taxon>
        <taxon>Viridiplantae</taxon>
        <taxon>Streptophyta</taxon>
        <taxon>Embryophyta</taxon>
        <taxon>Tracheophyta</taxon>
        <taxon>Spermatophyta</taxon>
        <taxon>Magnoliopsida</taxon>
        <taxon>Liliopsida</taxon>
        <taxon>Poales</taxon>
        <taxon>Poaceae</taxon>
        <taxon>BOP clade</taxon>
        <taxon>Oryzoideae</taxon>
        <taxon>Oryzeae</taxon>
        <taxon>Oryzinae</taxon>
        <taxon>Oryza</taxon>
    </lineage>
</organism>
<evidence type="ECO:0000313" key="5">
    <source>
        <dbReference type="EnsemblPlants" id="OMERI02G06040.1"/>
    </source>
</evidence>
<evidence type="ECO:0008006" key="7">
    <source>
        <dbReference type="Google" id="ProtNLM"/>
    </source>
</evidence>
<dbReference type="Gramene" id="OMERI02G06040.1">
    <property type="protein sequence ID" value="OMERI02G06040.1"/>
    <property type="gene ID" value="OMERI02G06040"/>
</dbReference>
<dbReference type="HOGENOM" id="CLU_008502_1_0_1"/>
<dbReference type="Pfam" id="PF23654">
    <property type="entry name" value="ARM_LIN_2nd"/>
    <property type="match status" value="1"/>
</dbReference>
<proteinExistence type="predicted"/>
<dbReference type="PANTHER" id="PTHR35549">
    <property type="entry name" value="OS04G0584500 PROTEIN"/>
    <property type="match status" value="1"/>
</dbReference>
<feature type="region of interest" description="Disordered" evidence="1">
    <location>
        <begin position="1"/>
        <end position="65"/>
    </location>
</feature>
<feature type="compositionally biased region" description="Pro residues" evidence="1">
    <location>
        <begin position="1"/>
        <end position="13"/>
    </location>
</feature>
<dbReference type="InterPro" id="IPR011989">
    <property type="entry name" value="ARM-like"/>
</dbReference>
<evidence type="ECO:0000259" key="2">
    <source>
        <dbReference type="Pfam" id="PF23568"/>
    </source>
</evidence>
<dbReference type="PANTHER" id="PTHR35549:SF3">
    <property type="entry name" value="E3 UBIQUITIN-PROTEIN LIGASE LIN"/>
    <property type="match status" value="1"/>
</dbReference>
<feature type="domain" description="Putative E3 ubiquitin-protein ligase LIN N-terminal" evidence="2">
    <location>
        <begin position="67"/>
        <end position="305"/>
    </location>
</feature>
<name>A0A0E0CG90_9ORYZ</name>
<evidence type="ECO:0000259" key="3">
    <source>
        <dbReference type="Pfam" id="PF23628"/>
    </source>
</evidence>
<evidence type="ECO:0000256" key="1">
    <source>
        <dbReference type="SAM" id="MobiDB-lite"/>
    </source>
</evidence>
<evidence type="ECO:0000259" key="4">
    <source>
        <dbReference type="Pfam" id="PF23654"/>
    </source>
</evidence>
<dbReference type="Proteomes" id="UP000008021">
    <property type="component" value="Chromosome 2"/>
</dbReference>
<dbReference type="AlphaFoldDB" id="A0A0E0CG90"/>
<evidence type="ECO:0000313" key="6">
    <source>
        <dbReference type="Proteomes" id="UP000008021"/>
    </source>
</evidence>
<dbReference type="Pfam" id="PF23568">
    <property type="entry name" value="ARM_LIN"/>
    <property type="match status" value="1"/>
</dbReference>
<accession>A0A0E0CG90</accession>
<protein>
    <recommendedName>
        <fullName evidence="7">E3 ubiquitin-protein ligase LIN</fullName>
    </recommendedName>
</protein>